<dbReference type="AlphaFoldDB" id="A0A6F9D786"/>
<gene>
    <name evidence="3" type="primary">Bri3-002</name>
</gene>
<feature type="region of interest" description="Disordered" evidence="1">
    <location>
        <begin position="130"/>
        <end position="185"/>
    </location>
</feature>
<keyword evidence="2" id="KW-0472">Membrane</keyword>
<dbReference type="EMBL" id="LR783390">
    <property type="protein sequence ID" value="CAB3226216.1"/>
    <property type="molecule type" value="mRNA"/>
</dbReference>
<feature type="transmembrane region" description="Helical" evidence="2">
    <location>
        <begin position="21"/>
        <end position="45"/>
    </location>
</feature>
<sequence length="185" mass="20032">MTNTQRRTVYREDVEHESEINPVKCCCSIFLFSIGLICCIVSGVLLSGLRLILGGSILLVFGLAMVLGGLTMCPKFKDDISTRAPAEGDSFIAETIIHQRPFLEEHTTNGPSAPMETDLHVVDVVCHNQPSAPVASNPQPDASYRDDPDPNCSPPPFSESFAYPLSSTSQSSEPAPPSYEEAMNT</sequence>
<evidence type="ECO:0000256" key="1">
    <source>
        <dbReference type="SAM" id="MobiDB-lite"/>
    </source>
</evidence>
<feature type="transmembrane region" description="Helical" evidence="2">
    <location>
        <begin position="51"/>
        <end position="73"/>
    </location>
</feature>
<proteinExistence type="evidence at transcript level"/>
<feature type="compositionally biased region" description="Polar residues" evidence="1">
    <location>
        <begin position="130"/>
        <end position="140"/>
    </location>
</feature>
<accession>A0A6F9D786</accession>
<protein>
    <submittedName>
        <fullName evidence="3">Brain protein I3</fullName>
    </submittedName>
</protein>
<evidence type="ECO:0000313" key="3">
    <source>
        <dbReference type="EMBL" id="CAB3226216.1"/>
    </source>
</evidence>
<keyword evidence="2" id="KW-1133">Transmembrane helix</keyword>
<reference evidence="3" key="1">
    <citation type="submission" date="2020-04" db="EMBL/GenBank/DDBJ databases">
        <authorList>
            <person name="Neveu A P."/>
        </authorList>
    </citation>
    <scope>NUCLEOTIDE SEQUENCE</scope>
    <source>
        <tissue evidence="3">Whole embryo</tissue>
    </source>
</reference>
<evidence type="ECO:0000256" key="2">
    <source>
        <dbReference type="SAM" id="Phobius"/>
    </source>
</evidence>
<name>A0A6F9D786_9ASCI</name>
<keyword evidence="2" id="KW-0812">Transmembrane</keyword>
<organism evidence="3">
    <name type="scientific">Phallusia mammillata</name>
    <dbReference type="NCBI Taxonomy" id="59560"/>
    <lineage>
        <taxon>Eukaryota</taxon>
        <taxon>Metazoa</taxon>
        <taxon>Chordata</taxon>
        <taxon>Tunicata</taxon>
        <taxon>Ascidiacea</taxon>
        <taxon>Phlebobranchia</taxon>
        <taxon>Ascidiidae</taxon>
        <taxon>Phallusia</taxon>
    </lineage>
</organism>